<dbReference type="Pfam" id="PF07350">
    <property type="entry name" value="Gig2-like"/>
    <property type="match status" value="2"/>
</dbReference>
<dbReference type="Gene3D" id="2.60.120.330">
    <property type="entry name" value="B-lactam Antibiotic, Isopenicillin N Synthase, Chain"/>
    <property type="match status" value="1"/>
</dbReference>
<proteinExistence type="predicted"/>
<dbReference type="PANTHER" id="PTHR30613:SF1">
    <property type="entry name" value="DUF1479 DOMAIN PROTEIN (AFU_ORTHOLOGUE AFUA_5G09280)"/>
    <property type="match status" value="1"/>
</dbReference>
<dbReference type="PANTHER" id="PTHR30613">
    <property type="entry name" value="UNCHARACTERIZED PROTEIN YBIU-RELATED"/>
    <property type="match status" value="1"/>
</dbReference>
<protein>
    <recommendedName>
        <fullName evidence="4">DUF1479-domain-containing protein</fullName>
    </recommendedName>
</protein>
<sequence length="470" mass="52765">MPGTIPKWPAWPEFPSKGSNAKDTDYATAKHAVLEACDKNTLRRNWITVCDELNEITDHIIARRSEIIPVCEASEVLRRGFTDEQVAAIKQTGCAVITGVIPEDKSQRLYSELQRYLKDNEGKIASWPKESPSMYELYESPTQIAIRSDPNHIEIQRRLISLWSDSTADESSASGQLEPLAYLDGLRDRPPRQDFLGLGPHVDAGSFSRWADPVYRDAYAAIFSRDYSTYDAWDLGVRKGAKQDLFPAAAHSGVFRSFQGWTALTPAAPREGSLLLYPNVKAVVAYMLLRPFFKPPKTNEDATPDLDPRKWELDDSDYFPGTMKTQSQRLSRTSHPHLRLEECLVHIPPIKAGDTVWWHSDVSFARRKSPDVPRCYKLFQRVLTVVPQLCHAVDPEHLGSQNASVVYVPACPSTPANSAYVRQQLDNILAGRPPPDSLGRLDETTLKGYKSHKELGLGKEARKAYGYDLA</sequence>
<evidence type="ECO:0000313" key="2">
    <source>
        <dbReference type="EMBL" id="RMY61956.1"/>
    </source>
</evidence>
<dbReference type="EMBL" id="QWIP01000509">
    <property type="protein sequence ID" value="RMY61956.1"/>
    <property type="molecule type" value="Genomic_DNA"/>
</dbReference>
<dbReference type="InterPro" id="IPR027443">
    <property type="entry name" value="IPNS-like_sf"/>
</dbReference>
<organism evidence="2 3">
    <name type="scientific">Hortaea werneckii</name>
    <name type="common">Black yeast</name>
    <name type="synonym">Cladosporium werneckii</name>
    <dbReference type="NCBI Taxonomy" id="91943"/>
    <lineage>
        <taxon>Eukaryota</taxon>
        <taxon>Fungi</taxon>
        <taxon>Dikarya</taxon>
        <taxon>Ascomycota</taxon>
        <taxon>Pezizomycotina</taxon>
        <taxon>Dothideomycetes</taxon>
        <taxon>Dothideomycetidae</taxon>
        <taxon>Mycosphaerellales</taxon>
        <taxon>Teratosphaeriaceae</taxon>
        <taxon>Hortaea</taxon>
    </lineage>
</organism>
<dbReference type="InterPro" id="IPR010856">
    <property type="entry name" value="Gig2-like"/>
</dbReference>
<dbReference type="AlphaFoldDB" id="A0A3M7DDE3"/>
<evidence type="ECO:0000313" key="3">
    <source>
        <dbReference type="Proteomes" id="UP000269276"/>
    </source>
</evidence>
<dbReference type="SUPFAM" id="SSF51197">
    <property type="entry name" value="Clavaminate synthase-like"/>
    <property type="match status" value="2"/>
</dbReference>
<reference evidence="2 3" key="1">
    <citation type="journal article" date="2018" name="BMC Genomics">
        <title>Genomic evidence for intraspecific hybridization in a clonal and extremely halotolerant yeast.</title>
        <authorList>
            <person name="Gostincar C."/>
            <person name="Stajich J.E."/>
            <person name="Zupancic J."/>
            <person name="Zalar P."/>
            <person name="Gunde-Cimerman N."/>
        </authorList>
    </citation>
    <scope>NUCLEOTIDE SEQUENCE [LARGE SCALE GENOMIC DNA]</scope>
    <source>
        <strain evidence="2 3">EXF-2682</strain>
    </source>
</reference>
<evidence type="ECO:0000256" key="1">
    <source>
        <dbReference type="SAM" id="MobiDB-lite"/>
    </source>
</evidence>
<comment type="caution">
    <text evidence="2">The sequence shown here is derived from an EMBL/GenBank/DDBJ whole genome shotgun (WGS) entry which is preliminary data.</text>
</comment>
<name>A0A3M7DDE3_HORWE</name>
<dbReference type="OrthoDB" id="8249012at2759"/>
<gene>
    <name evidence="2" type="ORF">D0863_11119</name>
</gene>
<feature type="region of interest" description="Disordered" evidence="1">
    <location>
        <begin position="1"/>
        <end position="20"/>
    </location>
</feature>
<dbReference type="Proteomes" id="UP000269276">
    <property type="component" value="Unassembled WGS sequence"/>
</dbReference>
<accession>A0A3M7DDE3</accession>
<evidence type="ECO:0008006" key="4">
    <source>
        <dbReference type="Google" id="ProtNLM"/>
    </source>
</evidence>